<dbReference type="SUPFAM" id="SSF53335">
    <property type="entry name" value="S-adenosyl-L-methionine-dependent methyltransferases"/>
    <property type="match status" value="1"/>
</dbReference>
<evidence type="ECO:0000259" key="5">
    <source>
        <dbReference type="Pfam" id="PF08100"/>
    </source>
</evidence>
<organism evidence="6 7">
    <name type="scientific">Mycena maculata</name>
    <dbReference type="NCBI Taxonomy" id="230809"/>
    <lineage>
        <taxon>Eukaryota</taxon>
        <taxon>Fungi</taxon>
        <taxon>Dikarya</taxon>
        <taxon>Basidiomycota</taxon>
        <taxon>Agaricomycotina</taxon>
        <taxon>Agaricomycetes</taxon>
        <taxon>Agaricomycetidae</taxon>
        <taxon>Agaricales</taxon>
        <taxon>Marasmiineae</taxon>
        <taxon>Mycenaceae</taxon>
        <taxon>Mycena</taxon>
    </lineage>
</organism>
<evidence type="ECO:0000256" key="1">
    <source>
        <dbReference type="ARBA" id="ARBA00022603"/>
    </source>
</evidence>
<dbReference type="Proteomes" id="UP001215280">
    <property type="component" value="Unassembled WGS sequence"/>
</dbReference>
<sequence>MSAKAQIEALLALINNAAHQAIAEYDKAGKEVPTLDSVEPHPLDISDDTSGLKKAIRLLEGACEQLCVTLAPPSHTITKRTQNCDWPCIMAVIEARVPDILAGHPGGLHVDELSKKIDIDAGKLSRILRFLAARHCFTEVDADVFSNNRLSLMLHSANPIRDLAYIQLNSNIQASTVLWENLTTQPYTRSHELHDAPLMQALQFKGSYYEWIESQPEKRPTFQRAMVGFGQVAGSRCVFYDYNWDGCKTLCDLGSGVGNFSMPLARLHPEIHVSMLDLPGPMAQARALWAQEYPTAIEEKRVEFIEGDFLRPLSVKDQDIYYVPNCLHNWSDDAALVILENICQAMGSHSRLLVHDSIIRPLTRTPGKRVDIDEAPGPLLPNFGIGSARSHNLDITMLLAFNTSERTLDELKNLATKAGLVMEGVLDMVEMCMLEFRVAA</sequence>
<reference evidence="6" key="1">
    <citation type="submission" date="2023-03" db="EMBL/GenBank/DDBJ databases">
        <title>Massive genome expansion in bonnet fungi (Mycena s.s.) driven by repeated elements and novel gene families across ecological guilds.</title>
        <authorList>
            <consortium name="Lawrence Berkeley National Laboratory"/>
            <person name="Harder C.B."/>
            <person name="Miyauchi S."/>
            <person name="Viragh M."/>
            <person name="Kuo A."/>
            <person name="Thoen E."/>
            <person name="Andreopoulos B."/>
            <person name="Lu D."/>
            <person name="Skrede I."/>
            <person name="Drula E."/>
            <person name="Henrissat B."/>
            <person name="Morin E."/>
            <person name="Kohler A."/>
            <person name="Barry K."/>
            <person name="LaButti K."/>
            <person name="Morin E."/>
            <person name="Salamov A."/>
            <person name="Lipzen A."/>
            <person name="Mereny Z."/>
            <person name="Hegedus B."/>
            <person name="Baldrian P."/>
            <person name="Stursova M."/>
            <person name="Weitz H."/>
            <person name="Taylor A."/>
            <person name="Grigoriev I.V."/>
            <person name="Nagy L.G."/>
            <person name="Martin F."/>
            <person name="Kauserud H."/>
        </authorList>
    </citation>
    <scope>NUCLEOTIDE SEQUENCE</scope>
    <source>
        <strain evidence="6">CBHHK188m</strain>
    </source>
</reference>
<keyword evidence="3" id="KW-0949">S-adenosyl-L-methionine</keyword>
<gene>
    <name evidence="6" type="ORF">DFH07DRAFT_898802</name>
</gene>
<dbReference type="InterPro" id="IPR012967">
    <property type="entry name" value="COMT_dimerisation"/>
</dbReference>
<evidence type="ECO:0000259" key="4">
    <source>
        <dbReference type="Pfam" id="PF00891"/>
    </source>
</evidence>
<dbReference type="InterPro" id="IPR016461">
    <property type="entry name" value="COMT-like"/>
</dbReference>
<dbReference type="Pfam" id="PF00891">
    <property type="entry name" value="Methyltransf_2"/>
    <property type="match status" value="1"/>
</dbReference>
<dbReference type="InterPro" id="IPR036388">
    <property type="entry name" value="WH-like_DNA-bd_sf"/>
</dbReference>
<comment type="caution">
    <text evidence="6">The sequence shown here is derived from an EMBL/GenBank/DDBJ whole genome shotgun (WGS) entry which is preliminary data.</text>
</comment>
<dbReference type="PANTHER" id="PTHR43712">
    <property type="entry name" value="PUTATIVE (AFU_ORTHOLOGUE AFUA_4G14580)-RELATED"/>
    <property type="match status" value="1"/>
</dbReference>
<evidence type="ECO:0000256" key="3">
    <source>
        <dbReference type="ARBA" id="ARBA00022691"/>
    </source>
</evidence>
<protein>
    <submittedName>
        <fullName evidence="6">S-adenosyl-L-methionine-dependent methyltransferase</fullName>
    </submittedName>
</protein>
<dbReference type="GO" id="GO:0008171">
    <property type="term" value="F:O-methyltransferase activity"/>
    <property type="evidence" value="ECO:0007669"/>
    <property type="project" value="InterPro"/>
</dbReference>
<dbReference type="InterPro" id="IPR029063">
    <property type="entry name" value="SAM-dependent_MTases_sf"/>
</dbReference>
<dbReference type="PANTHER" id="PTHR43712:SF2">
    <property type="entry name" value="O-METHYLTRANSFERASE CICE"/>
    <property type="match status" value="1"/>
</dbReference>
<dbReference type="CDD" id="cd02440">
    <property type="entry name" value="AdoMet_MTases"/>
    <property type="match status" value="1"/>
</dbReference>
<dbReference type="InterPro" id="IPR001077">
    <property type="entry name" value="COMT_C"/>
</dbReference>
<dbReference type="GO" id="GO:0046983">
    <property type="term" value="F:protein dimerization activity"/>
    <property type="evidence" value="ECO:0007669"/>
    <property type="project" value="InterPro"/>
</dbReference>
<dbReference type="Gene3D" id="3.40.50.150">
    <property type="entry name" value="Vaccinia Virus protein VP39"/>
    <property type="match status" value="1"/>
</dbReference>
<dbReference type="Gene3D" id="1.10.10.10">
    <property type="entry name" value="Winged helix-like DNA-binding domain superfamily/Winged helix DNA-binding domain"/>
    <property type="match status" value="1"/>
</dbReference>
<dbReference type="EMBL" id="JARJLG010000294">
    <property type="protein sequence ID" value="KAJ7719245.1"/>
    <property type="molecule type" value="Genomic_DNA"/>
</dbReference>
<evidence type="ECO:0000313" key="7">
    <source>
        <dbReference type="Proteomes" id="UP001215280"/>
    </source>
</evidence>
<keyword evidence="1 6" id="KW-0489">Methyltransferase</keyword>
<keyword evidence="2" id="KW-0808">Transferase</keyword>
<proteinExistence type="predicted"/>
<dbReference type="GO" id="GO:0032259">
    <property type="term" value="P:methylation"/>
    <property type="evidence" value="ECO:0007669"/>
    <property type="project" value="UniProtKB-KW"/>
</dbReference>
<evidence type="ECO:0000256" key="2">
    <source>
        <dbReference type="ARBA" id="ARBA00022679"/>
    </source>
</evidence>
<keyword evidence="7" id="KW-1185">Reference proteome</keyword>
<dbReference type="PROSITE" id="PS51683">
    <property type="entry name" value="SAM_OMT_II"/>
    <property type="match status" value="1"/>
</dbReference>
<feature type="domain" description="O-methyltransferase C-terminal" evidence="4">
    <location>
        <begin position="207"/>
        <end position="419"/>
    </location>
</feature>
<dbReference type="InterPro" id="IPR036390">
    <property type="entry name" value="WH_DNA-bd_sf"/>
</dbReference>
<dbReference type="AlphaFoldDB" id="A0AAD7MJ88"/>
<dbReference type="Pfam" id="PF08100">
    <property type="entry name" value="Dimerisation"/>
    <property type="match status" value="1"/>
</dbReference>
<evidence type="ECO:0000313" key="6">
    <source>
        <dbReference type="EMBL" id="KAJ7719245.1"/>
    </source>
</evidence>
<feature type="domain" description="O-methyltransferase dimerisation" evidence="5">
    <location>
        <begin position="88"/>
        <end position="155"/>
    </location>
</feature>
<dbReference type="SUPFAM" id="SSF46785">
    <property type="entry name" value="Winged helix' DNA-binding domain"/>
    <property type="match status" value="1"/>
</dbReference>
<name>A0AAD7MJ88_9AGAR</name>
<accession>A0AAD7MJ88</accession>